<dbReference type="InterPro" id="IPR012902">
    <property type="entry name" value="N_methyl_site"/>
</dbReference>
<dbReference type="GO" id="GO:0009279">
    <property type="term" value="C:cell outer membrane"/>
    <property type="evidence" value="ECO:0007669"/>
    <property type="project" value="UniProtKB-SubCell"/>
</dbReference>
<evidence type="ECO:0000313" key="4">
    <source>
        <dbReference type="Proteomes" id="UP000288051"/>
    </source>
</evidence>
<comment type="caution">
    <text evidence="3">The sequence shown here is derived from an EMBL/GenBank/DDBJ whole genome shotgun (WGS) entry which is preliminary data.</text>
</comment>
<gene>
    <name evidence="3" type="ORF">CSW37_04090</name>
</gene>
<dbReference type="NCBIfam" id="TIGR02532">
    <property type="entry name" value="IV_pilin_GFxxxE"/>
    <property type="match status" value="1"/>
</dbReference>
<reference evidence="3 4" key="1">
    <citation type="journal article" date="2019" name="Extremophiles">
        <title>Biogeography of thermophiles and predominance of Thermus scotoductus in domestic water heaters.</title>
        <authorList>
            <person name="Wilpiszeski R.L."/>
            <person name="Zhang Z."/>
            <person name="House C.H."/>
        </authorList>
    </citation>
    <scope>NUCLEOTIDE SEQUENCE [LARGE SCALE GENOMIC DNA]</scope>
    <source>
        <strain evidence="3 4">24_S24</strain>
    </source>
</reference>
<keyword evidence="2" id="KW-0472">Membrane</keyword>
<dbReference type="RefSeq" id="WP_153184490.1">
    <property type="nucleotide sequence ID" value="NZ_PELZ01000099.1"/>
</dbReference>
<dbReference type="Proteomes" id="UP000288051">
    <property type="component" value="Unassembled WGS sequence"/>
</dbReference>
<name>A0A430SGA5_THESC</name>
<dbReference type="Pfam" id="PF07963">
    <property type="entry name" value="N_methyl"/>
    <property type="match status" value="1"/>
</dbReference>
<dbReference type="AlphaFoldDB" id="A0A430SGA5"/>
<sequence>MRKGLTLVEVLVALAVLGLAFGALLMSQLSNLRANAQARFASDTKAAAVQVLEKLSAEVLKSEVVPATSPY</sequence>
<evidence type="ECO:0000256" key="2">
    <source>
        <dbReference type="ARBA" id="ARBA00023237"/>
    </source>
</evidence>
<dbReference type="PROSITE" id="PS00409">
    <property type="entry name" value="PROKAR_NTER_METHYL"/>
    <property type="match status" value="1"/>
</dbReference>
<protein>
    <submittedName>
        <fullName evidence="3">Prepilin</fullName>
    </submittedName>
</protein>
<keyword evidence="2" id="KW-0998">Cell outer membrane</keyword>
<feature type="non-terminal residue" evidence="3">
    <location>
        <position position="71"/>
    </location>
</feature>
<accession>A0A430SGA5</accession>
<proteinExistence type="predicted"/>
<comment type="subcellular location">
    <subcellularLocation>
        <location evidence="1">Cell outer membrane</location>
    </subcellularLocation>
</comment>
<dbReference type="EMBL" id="PELZ01000099">
    <property type="protein sequence ID" value="RTH38540.1"/>
    <property type="molecule type" value="Genomic_DNA"/>
</dbReference>
<organism evidence="3 4">
    <name type="scientific">Thermus scotoductus</name>
    <dbReference type="NCBI Taxonomy" id="37636"/>
    <lineage>
        <taxon>Bacteria</taxon>
        <taxon>Thermotogati</taxon>
        <taxon>Deinococcota</taxon>
        <taxon>Deinococci</taxon>
        <taxon>Thermales</taxon>
        <taxon>Thermaceae</taxon>
        <taxon>Thermus</taxon>
    </lineage>
</organism>
<evidence type="ECO:0000256" key="1">
    <source>
        <dbReference type="ARBA" id="ARBA00004442"/>
    </source>
</evidence>
<evidence type="ECO:0000313" key="3">
    <source>
        <dbReference type="EMBL" id="RTH38540.1"/>
    </source>
</evidence>